<feature type="domain" description="Carbohydrate kinase FGGY N-terminal" evidence="13">
    <location>
        <begin position="4"/>
        <end position="251"/>
    </location>
</feature>
<dbReference type="GO" id="GO:0006641">
    <property type="term" value="P:triglyceride metabolic process"/>
    <property type="evidence" value="ECO:0007669"/>
    <property type="project" value="TreeGrafter"/>
</dbReference>
<keyword evidence="4 12" id="KW-0808">Transferase</keyword>
<dbReference type="InterPro" id="IPR018484">
    <property type="entry name" value="FGGY_N"/>
</dbReference>
<dbReference type="GO" id="GO:0005829">
    <property type="term" value="C:cytosol"/>
    <property type="evidence" value="ECO:0007669"/>
    <property type="project" value="UniProtKB-ARBA"/>
</dbReference>
<name>A0A2H1L2G2_9MICO</name>
<dbReference type="Pfam" id="PF02782">
    <property type="entry name" value="FGGY_C"/>
    <property type="match status" value="1"/>
</dbReference>
<evidence type="ECO:0000259" key="14">
    <source>
        <dbReference type="Pfam" id="PF02782"/>
    </source>
</evidence>
<evidence type="ECO:0000259" key="13">
    <source>
        <dbReference type="Pfam" id="PF00370"/>
    </source>
</evidence>
<reference evidence="16" key="1">
    <citation type="submission" date="2017-03" db="EMBL/GenBank/DDBJ databases">
        <authorList>
            <person name="Monnet C."/>
        </authorList>
    </citation>
    <scope>NUCLEOTIDE SEQUENCE [LARGE SCALE GENOMIC DNA]</scope>
    <source>
        <strain evidence="16">SJ5-8</strain>
    </source>
</reference>
<keyword evidence="16" id="KW-1185">Reference proteome</keyword>
<evidence type="ECO:0000256" key="5">
    <source>
        <dbReference type="ARBA" id="ARBA00022741"/>
    </source>
</evidence>
<dbReference type="RefSeq" id="WP_101587646.1">
    <property type="nucleotide sequence ID" value="NZ_FXZM01000002.1"/>
</dbReference>
<dbReference type="Pfam" id="PF00370">
    <property type="entry name" value="FGGY_N"/>
    <property type="match status" value="1"/>
</dbReference>
<dbReference type="NCBIfam" id="TIGR01311">
    <property type="entry name" value="glycerol_kin"/>
    <property type="match status" value="1"/>
</dbReference>
<dbReference type="PANTHER" id="PTHR10196">
    <property type="entry name" value="SUGAR KINASE"/>
    <property type="match status" value="1"/>
</dbReference>
<comment type="pathway">
    <text evidence="1">Polyol metabolism; glycerol degradation via glycerol kinase pathway; sn-glycerol 3-phosphate from glycerol: step 1/1.</text>
</comment>
<dbReference type="GO" id="GO:0046167">
    <property type="term" value="P:glycerol-3-phosphate biosynthetic process"/>
    <property type="evidence" value="ECO:0007669"/>
    <property type="project" value="TreeGrafter"/>
</dbReference>
<evidence type="ECO:0000256" key="8">
    <source>
        <dbReference type="ARBA" id="ARBA00022840"/>
    </source>
</evidence>
<dbReference type="PIRSF" id="PIRSF000538">
    <property type="entry name" value="GlpK"/>
    <property type="match status" value="1"/>
</dbReference>
<dbReference type="GO" id="GO:0006071">
    <property type="term" value="P:glycerol metabolic process"/>
    <property type="evidence" value="ECO:0007669"/>
    <property type="project" value="UniProtKB-KW"/>
</dbReference>
<dbReference type="Gene3D" id="3.30.420.40">
    <property type="match status" value="2"/>
</dbReference>
<dbReference type="InterPro" id="IPR043129">
    <property type="entry name" value="ATPase_NBD"/>
</dbReference>
<evidence type="ECO:0000256" key="3">
    <source>
        <dbReference type="ARBA" id="ARBA00012099"/>
    </source>
</evidence>
<dbReference type="PANTHER" id="PTHR10196:SF69">
    <property type="entry name" value="GLYCEROL KINASE"/>
    <property type="match status" value="1"/>
</dbReference>
<dbReference type="AlphaFoldDB" id="A0A2H1L2G2"/>
<protein>
    <recommendedName>
        <fullName evidence="3">glycerol kinase</fullName>
        <ecNumber evidence="3">2.7.1.30</ecNumber>
    </recommendedName>
    <alternativeName>
        <fullName evidence="9">ATP:glycerol 3-phosphotransferase</fullName>
    </alternativeName>
</protein>
<evidence type="ECO:0000256" key="9">
    <source>
        <dbReference type="ARBA" id="ARBA00043149"/>
    </source>
</evidence>
<keyword evidence="6 12" id="KW-0418">Kinase</keyword>
<comment type="catalytic activity">
    <reaction evidence="10">
        <text>glycerol + ATP = sn-glycerol 3-phosphate + ADP + H(+)</text>
        <dbReference type="Rhea" id="RHEA:21644"/>
        <dbReference type="ChEBI" id="CHEBI:15378"/>
        <dbReference type="ChEBI" id="CHEBI:17754"/>
        <dbReference type="ChEBI" id="CHEBI:30616"/>
        <dbReference type="ChEBI" id="CHEBI:57597"/>
        <dbReference type="ChEBI" id="CHEBI:456216"/>
        <dbReference type="EC" id="2.7.1.30"/>
    </reaction>
</comment>
<dbReference type="InterPro" id="IPR005999">
    <property type="entry name" value="Glycerol_kin"/>
</dbReference>
<dbReference type="OrthoDB" id="9805576at2"/>
<comment type="function">
    <text evidence="11">Key enzyme in the regulation of glycerol uptake and metabolism. Catalyzes the phosphorylation of glycerol to yield sn-glycerol 3-phosphate.</text>
</comment>
<evidence type="ECO:0000256" key="2">
    <source>
        <dbReference type="ARBA" id="ARBA00009156"/>
    </source>
</evidence>
<organism evidence="15 16">
    <name type="scientific">Brevibacterium jeotgali</name>
    <dbReference type="NCBI Taxonomy" id="1262550"/>
    <lineage>
        <taxon>Bacteria</taxon>
        <taxon>Bacillati</taxon>
        <taxon>Actinomycetota</taxon>
        <taxon>Actinomycetes</taxon>
        <taxon>Micrococcales</taxon>
        <taxon>Brevibacteriaceae</taxon>
        <taxon>Brevibacterium</taxon>
    </lineage>
</organism>
<evidence type="ECO:0000313" key="15">
    <source>
        <dbReference type="EMBL" id="SMY11039.1"/>
    </source>
</evidence>
<accession>A0A2H1L2G2</accession>
<keyword evidence="7" id="KW-0319">Glycerol metabolism</keyword>
<evidence type="ECO:0000313" key="16">
    <source>
        <dbReference type="Proteomes" id="UP000234462"/>
    </source>
</evidence>
<feature type="domain" description="Carbohydrate kinase FGGY C-terminal" evidence="14">
    <location>
        <begin position="262"/>
        <end position="448"/>
    </location>
</feature>
<comment type="similarity">
    <text evidence="2 12">Belongs to the FGGY kinase family.</text>
</comment>
<dbReference type="PROSITE" id="PS00445">
    <property type="entry name" value="FGGY_KINASES_2"/>
    <property type="match status" value="1"/>
</dbReference>
<evidence type="ECO:0000256" key="12">
    <source>
        <dbReference type="RuleBase" id="RU003733"/>
    </source>
</evidence>
<proteinExistence type="inferred from homology"/>
<dbReference type="InterPro" id="IPR000577">
    <property type="entry name" value="Carb_kinase_FGGY"/>
</dbReference>
<evidence type="ECO:0000256" key="10">
    <source>
        <dbReference type="ARBA" id="ARBA00052101"/>
    </source>
</evidence>
<dbReference type="NCBIfam" id="NF000756">
    <property type="entry name" value="PRK00047.1"/>
    <property type="match status" value="1"/>
</dbReference>
<dbReference type="InterPro" id="IPR018485">
    <property type="entry name" value="FGGY_C"/>
</dbReference>
<dbReference type="Proteomes" id="UP000234462">
    <property type="component" value="Unassembled WGS sequence"/>
</dbReference>
<sequence length="504" mass="54263">MGHILAIDEGTTSTRAAVLDEGGRTVASASREFRQSFPRPGWVEHDALEIWRVTREMIGQVLGTSQLTASDVDCIGITDQRETTVVWDPTTGRPLAPAIVWQDTRGEEIVARLADRAGDRITEITGLPPATYFSAVKLLWLLESDEGIRRAVDQGRLLFGTIDSWLIWNLTGGVDGGLHATDVTNASRTMLMDLTTLDWSEEMLALTGVPRDILPEIRPSIGDFGTVDERHLLGGVAITGVLGDQQAAAFGQCAFTAGATKNTYGTGCFLLTNTGTVIERASGGLISTVAFQQTGFPAQYALEGSIAVAGSLVQWLRDNLGIIRDSAEVEALADSVEDSGDVYFVPAFSGLYAPRWRADARGAIVGLTRYSTKAHISRAALESTVFQTTEVIETLRRDSGFAIDEIRADGGMAVNDALLQFQADISDCTVVRGGIESTGIGAAFAAGIGRGIYSGTEDVESLWEETGRWEPSMPQPDRAHRRARWEAAVERSLGWVPPQESLGT</sequence>
<gene>
    <name evidence="15" type="ORF">BJEO58_00620</name>
</gene>
<evidence type="ECO:0000256" key="6">
    <source>
        <dbReference type="ARBA" id="ARBA00022777"/>
    </source>
</evidence>
<evidence type="ECO:0000256" key="1">
    <source>
        <dbReference type="ARBA" id="ARBA00005190"/>
    </source>
</evidence>
<dbReference type="FunFam" id="3.30.420.40:FF:000007">
    <property type="entry name" value="Glycerol kinase"/>
    <property type="match status" value="1"/>
</dbReference>
<dbReference type="GO" id="GO:0004370">
    <property type="term" value="F:glycerol kinase activity"/>
    <property type="evidence" value="ECO:0007669"/>
    <property type="project" value="UniProtKB-EC"/>
</dbReference>
<dbReference type="FunFam" id="3.30.420.40:FF:000008">
    <property type="entry name" value="Glycerol kinase"/>
    <property type="match status" value="1"/>
</dbReference>
<dbReference type="InterPro" id="IPR018483">
    <property type="entry name" value="Carb_kinase_FGGY_CS"/>
</dbReference>
<dbReference type="CDD" id="cd07769">
    <property type="entry name" value="ASKHA_NBD_FGGY_GK"/>
    <property type="match status" value="1"/>
</dbReference>
<dbReference type="GO" id="GO:0005524">
    <property type="term" value="F:ATP binding"/>
    <property type="evidence" value="ECO:0007669"/>
    <property type="project" value="UniProtKB-KW"/>
</dbReference>
<dbReference type="EMBL" id="FXZM01000002">
    <property type="protein sequence ID" value="SMY11039.1"/>
    <property type="molecule type" value="Genomic_DNA"/>
</dbReference>
<keyword evidence="8" id="KW-0067">ATP-binding</keyword>
<evidence type="ECO:0000256" key="7">
    <source>
        <dbReference type="ARBA" id="ARBA00022798"/>
    </source>
</evidence>
<evidence type="ECO:0000256" key="11">
    <source>
        <dbReference type="ARBA" id="ARBA00054633"/>
    </source>
</evidence>
<evidence type="ECO:0000256" key="4">
    <source>
        <dbReference type="ARBA" id="ARBA00022679"/>
    </source>
</evidence>
<dbReference type="SUPFAM" id="SSF53067">
    <property type="entry name" value="Actin-like ATPase domain"/>
    <property type="match status" value="2"/>
</dbReference>
<dbReference type="EC" id="2.7.1.30" evidence="3"/>
<keyword evidence="5" id="KW-0547">Nucleotide-binding</keyword>